<organism evidence="2 3">
    <name type="scientific">Pogonophryne albipinna</name>
    <dbReference type="NCBI Taxonomy" id="1090488"/>
    <lineage>
        <taxon>Eukaryota</taxon>
        <taxon>Metazoa</taxon>
        <taxon>Chordata</taxon>
        <taxon>Craniata</taxon>
        <taxon>Vertebrata</taxon>
        <taxon>Euteleostomi</taxon>
        <taxon>Actinopterygii</taxon>
        <taxon>Neopterygii</taxon>
        <taxon>Teleostei</taxon>
        <taxon>Neoteleostei</taxon>
        <taxon>Acanthomorphata</taxon>
        <taxon>Eupercaria</taxon>
        <taxon>Perciformes</taxon>
        <taxon>Notothenioidei</taxon>
        <taxon>Pogonophryne</taxon>
    </lineage>
</organism>
<accession>A0AAD6FEX6</accession>
<evidence type="ECO:0000256" key="1">
    <source>
        <dbReference type="SAM" id="MobiDB-lite"/>
    </source>
</evidence>
<feature type="compositionally biased region" description="Polar residues" evidence="1">
    <location>
        <begin position="20"/>
        <end position="30"/>
    </location>
</feature>
<evidence type="ECO:0000313" key="2">
    <source>
        <dbReference type="EMBL" id="KAJ4932288.1"/>
    </source>
</evidence>
<protein>
    <submittedName>
        <fullName evidence="2">Uncharacterized protein</fullName>
    </submittedName>
</protein>
<keyword evidence="3" id="KW-1185">Reference proteome</keyword>
<evidence type="ECO:0000313" key="3">
    <source>
        <dbReference type="Proteomes" id="UP001219934"/>
    </source>
</evidence>
<dbReference type="EMBL" id="JAPTMU010000014">
    <property type="protein sequence ID" value="KAJ4932288.1"/>
    <property type="molecule type" value="Genomic_DNA"/>
</dbReference>
<sequence length="75" mass="8694">WTRVVLRGFDGLREHRLSLGGTTSNNSKVNKGQGKDLDNDEAQRKRLRVVKERWYKEGRVADGNRRKVWAGGERE</sequence>
<feature type="non-terminal residue" evidence="2">
    <location>
        <position position="75"/>
    </location>
</feature>
<reference evidence="2" key="1">
    <citation type="submission" date="2022-11" db="EMBL/GenBank/DDBJ databases">
        <title>Chromosome-level genome of Pogonophryne albipinna.</title>
        <authorList>
            <person name="Jo E."/>
        </authorList>
    </citation>
    <scope>NUCLEOTIDE SEQUENCE</scope>
    <source>
        <strain evidence="2">SGF0006</strain>
        <tissue evidence="2">Muscle</tissue>
    </source>
</reference>
<proteinExistence type="predicted"/>
<dbReference type="Proteomes" id="UP001219934">
    <property type="component" value="Unassembled WGS sequence"/>
</dbReference>
<comment type="caution">
    <text evidence="2">The sequence shown here is derived from an EMBL/GenBank/DDBJ whole genome shotgun (WGS) entry which is preliminary data.</text>
</comment>
<feature type="region of interest" description="Disordered" evidence="1">
    <location>
        <begin position="16"/>
        <end position="42"/>
    </location>
</feature>
<dbReference type="AlphaFoldDB" id="A0AAD6FEX6"/>
<feature type="compositionally biased region" description="Basic and acidic residues" evidence="1">
    <location>
        <begin position="33"/>
        <end position="42"/>
    </location>
</feature>
<gene>
    <name evidence="2" type="ORF">JOQ06_010713</name>
</gene>
<name>A0AAD6FEX6_9TELE</name>
<feature type="non-terminal residue" evidence="2">
    <location>
        <position position="1"/>
    </location>
</feature>